<protein>
    <submittedName>
        <fullName evidence="2">Uncharacterized protein</fullName>
    </submittedName>
</protein>
<organism evidence="2 3">
    <name type="scientific">Wolfiporia cocos (strain MD-104)</name>
    <name type="common">Brown rot fungus</name>
    <dbReference type="NCBI Taxonomy" id="742152"/>
    <lineage>
        <taxon>Eukaryota</taxon>
        <taxon>Fungi</taxon>
        <taxon>Dikarya</taxon>
        <taxon>Basidiomycota</taxon>
        <taxon>Agaricomycotina</taxon>
        <taxon>Agaricomycetes</taxon>
        <taxon>Polyporales</taxon>
        <taxon>Phaeolaceae</taxon>
        <taxon>Wolfiporia</taxon>
    </lineage>
</organism>
<evidence type="ECO:0000313" key="2">
    <source>
        <dbReference type="EMBL" id="PCH44127.1"/>
    </source>
</evidence>
<dbReference type="EMBL" id="KB468157">
    <property type="protein sequence ID" value="PCH44127.1"/>
    <property type="molecule type" value="Genomic_DNA"/>
</dbReference>
<feature type="compositionally biased region" description="Polar residues" evidence="1">
    <location>
        <begin position="399"/>
        <end position="408"/>
    </location>
</feature>
<dbReference type="Proteomes" id="UP000218811">
    <property type="component" value="Unassembled WGS sequence"/>
</dbReference>
<dbReference type="AlphaFoldDB" id="A0A2H3K6Q9"/>
<dbReference type="STRING" id="742152.A0A2H3K6Q9"/>
<feature type="region of interest" description="Disordered" evidence="1">
    <location>
        <begin position="289"/>
        <end position="438"/>
    </location>
</feature>
<name>A0A2H3K6Q9_WOLCO</name>
<gene>
    <name evidence="2" type="ORF">WOLCODRAFT_154163</name>
</gene>
<reference evidence="2 3" key="1">
    <citation type="journal article" date="2012" name="Science">
        <title>The Paleozoic origin of enzymatic lignin decomposition reconstructed from 31 fungal genomes.</title>
        <authorList>
            <person name="Floudas D."/>
            <person name="Binder M."/>
            <person name="Riley R."/>
            <person name="Barry K."/>
            <person name="Blanchette R.A."/>
            <person name="Henrissat B."/>
            <person name="Martinez A.T."/>
            <person name="Otillar R."/>
            <person name="Spatafora J.W."/>
            <person name="Yadav J.S."/>
            <person name="Aerts A."/>
            <person name="Benoit I."/>
            <person name="Boyd A."/>
            <person name="Carlson A."/>
            <person name="Copeland A."/>
            <person name="Coutinho P.M."/>
            <person name="de Vries R.P."/>
            <person name="Ferreira P."/>
            <person name="Findley K."/>
            <person name="Foster B."/>
            <person name="Gaskell J."/>
            <person name="Glotzer D."/>
            <person name="Gorecki P."/>
            <person name="Heitman J."/>
            <person name="Hesse C."/>
            <person name="Hori C."/>
            <person name="Igarashi K."/>
            <person name="Jurgens J.A."/>
            <person name="Kallen N."/>
            <person name="Kersten P."/>
            <person name="Kohler A."/>
            <person name="Kuees U."/>
            <person name="Kumar T.K.A."/>
            <person name="Kuo A."/>
            <person name="LaButti K."/>
            <person name="Larrondo L.F."/>
            <person name="Lindquist E."/>
            <person name="Ling A."/>
            <person name="Lombard V."/>
            <person name="Lucas S."/>
            <person name="Lundell T."/>
            <person name="Martin R."/>
            <person name="McLaughlin D.J."/>
            <person name="Morgenstern I."/>
            <person name="Morin E."/>
            <person name="Murat C."/>
            <person name="Nagy L.G."/>
            <person name="Nolan M."/>
            <person name="Ohm R.A."/>
            <person name="Patyshakuliyeva A."/>
            <person name="Rokas A."/>
            <person name="Ruiz-Duenas F.J."/>
            <person name="Sabat G."/>
            <person name="Salamov A."/>
            <person name="Samejima M."/>
            <person name="Schmutz J."/>
            <person name="Slot J.C."/>
            <person name="St John F."/>
            <person name="Stenlid J."/>
            <person name="Sun H."/>
            <person name="Sun S."/>
            <person name="Syed K."/>
            <person name="Tsang A."/>
            <person name="Wiebenga A."/>
            <person name="Young D."/>
            <person name="Pisabarro A."/>
            <person name="Eastwood D.C."/>
            <person name="Martin F."/>
            <person name="Cullen D."/>
            <person name="Grigoriev I.V."/>
            <person name="Hibbett D.S."/>
        </authorList>
    </citation>
    <scope>NUCLEOTIDE SEQUENCE [LARGE SCALE GENOMIC DNA]</scope>
    <source>
        <strain evidence="2 3">MD-104</strain>
    </source>
</reference>
<feature type="compositionally biased region" description="Basic and acidic residues" evidence="1">
    <location>
        <begin position="289"/>
        <end position="321"/>
    </location>
</feature>
<feature type="compositionally biased region" description="Acidic residues" evidence="1">
    <location>
        <begin position="331"/>
        <end position="371"/>
    </location>
</feature>
<feature type="region of interest" description="Disordered" evidence="1">
    <location>
        <begin position="731"/>
        <end position="795"/>
    </location>
</feature>
<sequence>MAFVGSTSGLKSQSGCFQWIKVAVQATVATEVAVAAVVVTAEVAVTVVVEVAEIAAELDVGVVGGVMVSAAAVAEVMEVAVELVTVVVKAMAAPVTGITVVMEVVVTPVAVVASEVVGIDKAQMVAAFRAAPHMEGREYDVWEENMMDMVRGVVNSPVPHLQITHVFSFRKANIQEPEGESKFQDFPTKGDKAATMPVRQSGEIGIGMHELPPISDPLHNRYIPAFETLNANNEFIPLKGHAALEVMELFQKQYNAEDCHTPFFTRLNVVYHAEGRGFEFTERTLRSEKEHAKLPKPVDYEQDAEEIKSTKDKGKGKEKEPGGFWKTLDQQSEEAEGEDEIVEDEDETVKDQEEEGQEDEEQEQDEQEDPVQEWMDKMKIRSHSSSQDIEMDDEVSGHGPSTCQQSSKEASELRRSRRVADRKVHENPQPGDDEGDYRCYRSQVSDDHDQLLQAIRDMSGLLEQVIHKVDSLEKSIHQLSVGNLGMQTQMEALRQVTMQLTATSAGPSNTAATFFMPAVTVTFEDFVAVTAECAAMLAATNAPATSLGEASMTTMTTTTTVIPATSATSMAATVVTFTTFVTSVAATAMSPASPMSPKTVVVVTSTGEATLTSASGASGTSMDETTVTSTTSALTTSTDKASVASVDGASATCADEASTVTVATVPNITVPAVVAALTYEASTTSSLEVPVTSTTETNITEAAIATEHEDPLPDASQVPKTSIPASSMYLAPETSNSAEEPVPSSAHPLQPPSSASTEGNNDMEVEYENGVSGPLQSSTVDPGLGDSEMELGEAD</sequence>
<keyword evidence="3" id="KW-1185">Reference proteome</keyword>
<feature type="compositionally biased region" description="Basic and acidic residues" evidence="1">
    <location>
        <begin position="409"/>
        <end position="426"/>
    </location>
</feature>
<accession>A0A2H3K6Q9</accession>
<evidence type="ECO:0000313" key="3">
    <source>
        <dbReference type="Proteomes" id="UP000218811"/>
    </source>
</evidence>
<evidence type="ECO:0000256" key="1">
    <source>
        <dbReference type="SAM" id="MobiDB-lite"/>
    </source>
</evidence>
<proteinExistence type="predicted"/>